<keyword evidence="3" id="KW-1185">Reference proteome</keyword>
<evidence type="ECO:0000256" key="1">
    <source>
        <dbReference type="SAM" id="Coils"/>
    </source>
</evidence>
<gene>
    <name evidence="2" type="ORF">IV203_019316</name>
</gene>
<reference evidence="2" key="1">
    <citation type="journal article" date="2021" name="Sci. Rep.">
        <title>Diploid genomic architecture of Nitzschia inconspicua, an elite biomass production diatom.</title>
        <authorList>
            <person name="Oliver A."/>
            <person name="Podell S."/>
            <person name="Pinowska A."/>
            <person name="Traller J.C."/>
            <person name="Smith S.R."/>
            <person name="McClure R."/>
            <person name="Beliaev A."/>
            <person name="Bohutskyi P."/>
            <person name="Hill E.A."/>
            <person name="Rabines A."/>
            <person name="Zheng H."/>
            <person name="Allen L.Z."/>
            <person name="Kuo A."/>
            <person name="Grigoriev I.V."/>
            <person name="Allen A.E."/>
            <person name="Hazlebeck D."/>
            <person name="Allen E.E."/>
        </authorList>
    </citation>
    <scope>NUCLEOTIDE SEQUENCE</scope>
    <source>
        <strain evidence="2">Hildebrandi</strain>
    </source>
</reference>
<dbReference type="AlphaFoldDB" id="A0A9K3M0S8"/>
<keyword evidence="1" id="KW-0175">Coiled coil</keyword>
<sequence length="446" mass="51968">MVVLHVDNEIQVDMRDDIDQQFRGPLSAGQQHPKGYVQKQQQQPLLTFDEWEAAIVKSISERPDEIFDIFERYAEEREEYHEQESLSYRREQWQEDWCEVTAPEELREHGRQQNESRSGGWPISKESFVAGFVHDFRTTIAHLTYPLSPLLIAMSNKEQNVDNTNVSLVQQQYDTNDASSTVVKTLQAELHAEKLKSKGLALRLHANQRMYERKLEKMLEQVKHLQTRQKGTDENGYILEPTCDMSEETSHMESTLSPDYNAVEERNTQADLEEMVSVSTKSLEDLQRESELLSKACSDAERSEKERISTIAAAQEHRIAELERAIENTQAELESMQSRCVKLNVLVLRSERLLEWQRRKMAKIGHDMKRTTELYEQERSARLSIERINDTTQILLDKLHRKVEERREDIEELTELLAQKNSMIQAMYAGFNEHSARIQNTSSVMI</sequence>
<feature type="coiled-coil region" evidence="1">
    <location>
        <begin position="269"/>
        <end position="346"/>
    </location>
</feature>
<organism evidence="2 3">
    <name type="scientific">Nitzschia inconspicua</name>
    <dbReference type="NCBI Taxonomy" id="303405"/>
    <lineage>
        <taxon>Eukaryota</taxon>
        <taxon>Sar</taxon>
        <taxon>Stramenopiles</taxon>
        <taxon>Ochrophyta</taxon>
        <taxon>Bacillariophyta</taxon>
        <taxon>Bacillariophyceae</taxon>
        <taxon>Bacillariophycidae</taxon>
        <taxon>Bacillariales</taxon>
        <taxon>Bacillariaceae</taxon>
        <taxon>Nitzschia</taxon>
    </lineage>
</organism>
<name>A0A9K3M0S8_9STRA</name>
<dbReference type="EMBL" id="JAGRRH010000004">
    <property type="protein sequence ID" value="KAG7370746.1"/>
    <property type="molecule type" value="Genomic_DNA"/>
</dbReference>
<proteinExistence type="predicted"/>
<accession>A0A9K3M0S8</accession>
<comment type="caution">
    <text evidence="2">The sequence shown here is derived from an EMBL/GenBank/DDBJ whole genome shotgun (WGS) entry which is preliminary data.</text>
</comment>
<feature type="coiled-coil region" evidence="1">
    <location>
        <begin position="396"/>
        <end position="423"/>
    </location>
</feature>
<protein>
    <submittedName>
        <fullName evidence="2">Uncharacterized protein</fullName>
    </submittedName>
</protein>
<reference evidence="2" key="2">
    <citation type="submission" date="2021-04" db="EMBL/GenBank/DDBJ databases">
        <authorList>
            <person name="Podell S."/>
        </authorList>
    </citation>
    <scope>NUCLEOTIDE SEQUENCE</scope>
    <source>
        <strain evidence="2">Hildebrandi</strain>
    </source>
</reference>
<evidence type="ECO:0000313" key="3">
    <source>
        <dbReference type="Proteomes" id="UP000693970"/>
    </source>
</evidence>
<dbReference type="Proteomes" id="UP000693970">
    <property type="component" value="Unassembled WGS sequence"/>
</dbReference>
<evidence type="ECO:0000313" key="2">
    <source>
        <dbReference type="EMBL" id="KAG7370746.1"/>
    </source>
</evidence>